<dbReference type="AlphaFoldDB" id="A0A1B6MR80"/>
<protein>
    <submittedName>
        <fullName evidence="1">Uncharacterized protein</fullName>
    </submittedName>
</protein>
<dbReference type="FunFam" id="3.30.70.270:FF:000026">
    <property type="entry name" value="Transposon Ty3-G Gag-Pol polyprotein"/>
    <property type="match status" value="1"/>
</dbReference>
<dbReference type="PANTHER" id="PTHR37984:SF5">
    <property type="entry name" value="PROTEIN NYNRIN-LIKE"/>
    <property type="match status" value="1"/>
</dbReference>
<dbReference type="EMBL" id="GEBQ01001568">
    <property type="protein sequence ID" value="JAT38409.1"/>
    <property type="molecule type" value="Transcribed_RNA"/>
</dbReference>
<accession>A0A1B6MR80</accession>
<dbReference type="Gene3D" id="3.30.70.270">
    <property type="match status" value="1"/>
</dbReference>
<dbReference type="SUPFAM" id="SSF56672">
    <property type="entry name" value="DNA/RNA polymerases"/>
    <property type="match status" value="1"/>
</dbReference>
<dbReference type="InterPro" id="IPR043128">
    <property type="entry name" value="Rev_trsase/Diguanyl_cyclase"/>
</dbReference>
<dbReference type="PANTHER" id="PTHR37984">
    <property type="entry name" value="PROTEIN CBG26694"/>
    <property type="match status" value="1"/>
</dbReference>
<organism evidence="1">
    <name type="scientific">Graphocephala atropunctata</name>
    <dbReference type="NCBI Taxonomy" id="36148"/>
    <lineage>
        <taxon>Eukaryota</taxon>
        <taxon>Metazoa</taxon>
        <taxon>Ecdysozoa</taxon>
        <taxon>Arthropoda</taxon>
        <taxon>Hexapoda</taxon>
        <taxon>Insecta</taxon>
        <taxon>Pterygota</taxon>
        <taxon>Neoptera</taxon>
        <taxon>Paraneoptera</taxon>
        <taxon>Hemiptera</taxon>
        <taxon>Auchenorrhyncha</taxon>
        <taxon>Membracoidea</taxon>
        <taxon>Cicadellidae</taxon>
        <taxon>Cicadellinae</taxon>
        <taxon>Cicadellini</taxon>
        <taxon>Graphocephala</taxon>
    </lineage>
</organism>
<sequence>VLLSRYGIWLDHGKVKAIVDLKPPTNHDEIQRFMGMFTFLAKFIPNWSEILEAITSLLKKENALVWGPPQEKAFAKVKEILPSEPCSTMYDPQKPTTLSCDAS</sequence>
<reference evidence="1" key="1">
    <citation type="submission" date="2015-11" db="EMBL/GenBank/DDBJ databases">
        <title>De novo transcriptome assembly of four potential Pierce s Disease insect vectors from Arizona vineyards.</title>
        <authorList>
            <person name="Tassone E.E."/>
        </authorList>
    </citation>
    <scope>NUCLEOTIDE SEQUENCE</scope>
</reference>
<gene>
    <name evidence="1" type="ORF">g.3541</name>
</gene>
<feature type="non-terminal residue" evidence="1">
    <location>
        <position position="1"/>
    </location>
</feature>
<evidence type="ECO:0000313" key="1">
    <source>
        <dbReference type="EMBL" id="JAT38409.1"/>
    </source>
</evidence>
<dbReference type="GO" id="GO:0071897">
    <property type="term" value="P:DNA biosynthetic process"/>
    <property type="evidence" value="ECO:0007669"/>
    <property type="project" value="UniProtKB-ARBA"/>
</dbReference>
<dbReference type="InterPro" id="IPR043502">
    <property type="entry name" value="DNA/RNA_pol_sf"/>
</dbReference>
<feature type="non-terminal residue" evidence="1">
    <location>
        <position position="103"/>
    </location>
</feature>
<dbReference type="GO" id="GO:0003824">
    <property type="term" value="F:catalytic activity"/>
    <property type="evidence" value="ECO:0007669"/>
    <property type="project" value="UniProtKB-KW"/>
</dbReference>
<proteinExistence type="predicted"/>
<dbReference type="InterPro" id="IPR050951">
    <property type="entry name" value="Retrovirus_Pol_polyprotein"/>
</dbReference>
<name>A0A1B6MR80_9HEMI</name>